<organism evidence="1 2">
    <name type="scientific">Apibacter mensalis</name>
    <dbReference type="NCBI Taxonomy" id="1586267"/>
    <lineage>
        <taxon>Bacteria</taxon>
        <taxon>Pseudomonadati</taxon>
        <taxon>Bacteroidota</taxon>
        <taxon>Flavobacteriia</taxon>
        <taxon>Flavobacteriales</taxon>
        <taxon>Weeksellaceae</taxon>
        <taxon>Apibacter</taxon>
    </lineage>
</organism>
<proteinExistence type="predicted"/>
<dbReference type="AlphaFoldDB" id="A0A0X3AP83"/>
<evidence type="ECO:0000313" key="2">
    <source>
        <dbReference type="Proteomes" id="UP000182761"/>
    </source>
</evidence>
<name>A0A0X3AP83_9FLAO</name>
<keyword evidence="2" id="KW-1185">Reference proteome</keyword>
<dbReference type="Proteomes" id="UP000182761">
    <property type="component" value="Unassembled WGS sequence"/>
</dbReference>
<gene>
    <name evidence="1" type="ORF">Ga0061079_1038</name>
</gene>
<accession>A0A0X3AP83</accession>
<evidence type="ECO:0000313" key="1">
    <source>
        <dbReference type="EMBL" id="CVK15698.1"/>
    </source>
</evidence>
<protein>
    <submittedName>
        <fullName evidence="1">Uncharacterized protein</fullName>
    </submittedName>
</protein>
<reference evidence="1 2" key="1">
    <citation type="submission" date="2016-01" db="EMBL/GenBank/DDBJ databases">
        <authorList>
            <person name="McClelland M."/>
            <person name="Jain A."/>
            <person name="Saraogi P."/>
            <person name="Mendelson R."/>
            <person name="Westerman R."/>
            <person name="SanMiguel P."/>
            <person name="Csonka L."/>
        </authorList>
    </citation>
    <scope>NUCLEOTIDE SEQUENCE [LARGE SCALE GENOMIC DNA]</scope>
    <source>
        <strain evidence="1 2">R-53146</strain>
    </source>
</reference>
<dbReference type="EMBL" id="FCOR01000003">
    <property type="protein sequence ID" value="CVK15698.1"/>
    <property type="molecule type" value="Genomic_DNA"/>
</dbReference>
<sequence>MNLYYCLIHPSAPVQWAGQLRLKIKGIQEITYLIDTNFENQVK</sequence>